<sequence>MKKAQLVFIPAPIIGHFVSAVELAKLLVDRDERLSITVLVMETSLSPNIARSYIDSVISAWSRIRFVHMPDVELDPSPIPAGSDSPRLAGFVLDMFFASIIDAANEFGVPSYIFFTSAASFLGLAFHIQALHDEQKVDPTEFTNSDVELVVPCLASPFPVKLSPSSLLSKEWLPFFFPHD</sequence>
<comment type="similarity">
    <text evidence="1">Belongs to the UDP-glycosyltransferase family.</text>
</comment>
<dbReference type="Proteomes" id="UP001162972">
    <property type="component" value="Chromosome 6"/>
</dbReference>
<dbReference type="PANTHER" id="PTHR48048">
    <property type="entry name" value="GLYCOSYLTRANSFERASE"/>
    <property type="match status" value="1"/>
</dbReference>
<dbReference type="GO" id="GO:0035251">
    <property type="term" value="F:UDP-glucosyltransferase activity"/>
    <property type="evidence" value="ECO:0007669"/>
    <property type="project" value="InterPro"/>
</dbReference>
<dbReference type="InterPro" id="IPR050481">
    <property type="entry name" value="UDP-glycosyltransf_plant"/>
</dbReference>
<comment type="caution">
    <text evidence="2">The sequence shown here is derived from an EMBL/GenBank/DDBJ whole genome shotgun (WGS) entry which is preliminary data.</text>
</comment>
<dbReference type="AlphaFoldDB" id="A0AAD6JPH9"/>
<evidence type="ECO:0000256" key="1">
    <source>
        <dbReference type="ARBA" id="ARBA00009995"/>
    </source>
</evidence>
<keyword evidence="3" id="KW-1185">Reference proteome</keyword>
<dbReference type="EMBL" id="JAPFFJ010000016">
    <property type="protein sequence ID" value="KAJ6408588.1"/>
    <property type="molecule type" value="Genomic_DNA"/>
</dbReference>
<gene>
    <name evidence="2" type="ORF">OIU84_011840</name>
</gene>
<organism evidence="2 3">
    <name type="scientific">Salix udensis</name>
    <dbReference type="NCBI Taxonomy" id="889485"/>
    <lineage>
        <taxon>Eukaryota</taxon>
        <taxon>Viridiplantae</taxon>
        <taxon>Streptophyta</taxon>
        <taxon>Embryophyta</taxon>
        <taxon>Tracheophyta</taxon>
        <taxon>Spermatophyta</taxon>
        <taxon>Magnoliopsida</taxon>
        <taxon>eudicotyledons</taxon>
        <taxon>Gunneridae</taxon>
        <taxon>Pentapetalae</taxon>
        <taxon>rosids</taxon>
        <taxon>fabids</taxon>
        <taxon>Malpighiales</taxon>
        <taxon>Salicaceae</taxon>
        <taxon>Saliceae</taxon>
        <taxon>Salix</taxon>
    </lineage>
</organism>
<dbReference type="PANTHER" id="PTHR48048:SF45">
    <property type="entry name" value="GLYCOSYLTRANSFERASE"/>
    <property type="match status" value="1"/>
</dbReference>
<proteinExistence type="inferred from homology"/>
<accession>A0AAD6JPH9</accession>
<reference evidence="2 3" key="1">
    <citation type="journal article" date="2023" name="Int. J. Mol. Sci.">
        <title>De Novo Assembly and Annotation of 11 Diverse Shrub Willow (Salix) Genomes Reveals Novel Gene Organization in Sex-Linked Regions.</title>
        <authorList>
            <person name="Hyden B."/>
            <person name="Feng K."/>
            <person name="Yates T.B."/>
            <person name="Jawdy S."/>
            <person name="Cereghino C."/>
            <person name="Smart L.B."/>
            <person name="Muchero W."/>
        </authorList>
    </citation>
    <scope>NUCLEOTIDE SEQUENCE [LARGE SCALE GENOMIC DNA]</scope>
    <source>
        <tissue evidence="2">Shoot tip</tissue>
    </source>
</reference>
<name>A0AAD6JPH9_9ROSI</name>
<dbReference type="Gene3D" id="3.40.50.2000">
    <property type="entry name" value="Glycogen Phosphorylase B"/>
    <property type="match status" value="1"/>
</dbReference>
<evidence type="ECO:0000313" key="3">
    <source>
        <dbReference type="Proteomes" id="UP001162972"/>
    </source>
</evidence>
<evidence type="ECO:0000313" key="2">
    <source>
        <dbReference type="EMBL" id="KAJ6408588.1"/>
    </source>
</evidence>
<protein>
    <submittedName>
        <fullName evidence="2">Uncharacterized protein</fullName>
    </submittedName>
</protein>
<dbReference type="SUPFAM" id="SSF53756">
    <property type="entry name" value="UDP-Glycosyltransferase/glycogen phosphorylase"/>
    <property type="match status" value="1"/>
</dbReference>